<dbReference type="PROSITE" id="PS01124">
    <property type="entry name" value="HTH_ARAC_FAMILY_2"/>
    <property type="match status" value="1"/>
</dbReference>
<dbReference type="InterPro" id="IPR018060">
    <property type="entry name" value="HTH_AraC"/>
</dbReference>
<evidence type="ECO:0000313" key="9">
    <source>
        <dbReference type="EMBL" id="TCK98598.1"/>
    </source>
</evidence>
<keyword evidence="4" id="KW-0804">Transcription</keyword>
<proteinExistence type="predicted"/>
<evidence type="ECO:0000256" key="4">
    <source>
        <dbReference type="ARBA" id="ARBA00023163"/>
    </source>
</evidence>
<dbReference type="Gene3D" id="1.10.10.60">
    <property type="entry name" value="Homeodomain-like"/>
    <property type="match status" value="2"/>
</dbReference>
<sequence>MYKLLIVDDEVIERDAIRYVVTNYMDRISEIEEASNGQEAISVATIFQPDIIIMDIKMPGLNGIEASKILKRIDDTIGIIFLTAYDEFDIAHEAIKIGVEEFIVKPAMNERIVEVLNKTIHQIEKNNQLKTQKKTMEQKLNQVSRYLECEFLNSIVTGEIESNQVNEYLDFMGIHFKNGFAVVCSIHPLDEKMSHLQYNMLKKRFSEKLKTSLEERKFQFFSNQVRNTIYILVYGYKKTNRDIYIQMIQEDFNKAYKSVEGQLDIKLGIGEEYDNITQLWQSFSQGKIHAKKSNYVDSHNYRVLEEESQKLCNCILECEDNKILPITNNILDEIITTSKDISGIRLKIYEFIILFNNLFANNSQFLLDKEKIYQDISKIETKGQAKEYFQHYVYTVINRFKVKKVDPTKVIFDDIKKYIQQNYKTNLKLDDIAVKAGFSSYYFSKMFKKYYGYSLVDYITMLRINESKTLLKNPQNNIKSITKEIGYLDPNYFTRVFKKHEGITPTEYRQKTLNTGEDI</sequence>
<name>A0A4R1MZ45_9FIRM</name>
<evidence type="ECO:0000256" key="6">
    <source>
        <dbReference type="PROSITE-ProRule" id="PRU00169"/>
    </source>
</evidence>
<comment type="function">
    <text evidence="5">May play the central regulatory role in sporulation. It may be an element of the effector pathway responsible for the activation of sporulation genes in response to nutritional stress. Spo0A may act in concert with spo0H (a sigma factor) to control the expression of some genes that are critical to the sporulation process.</text>
</comment>
<dbReference type="RefSeq" id="WP_165868514.1">
    <property type="nucleotide sequence ID" value="NZ_SMGQ01000011.1"/>
</dbReference>
<reference evidence="9 10" key="1">
    <citation type="submission" date="2019-03" db="EMBL/GenBank/DDBJ databases">
        <title>Genomic Encyclopedia of Type Strains, Phase IV (KMG-IV): sequencing the most valuable type-strain genomes for metagenomic binning, comparative biology and taxonomic classification.</title>
        <authorList>
            <person name="Goeker M."/>
        </authorList>
    </citation>
    <scope>NUCLEOTIDE SEQUENCE [LARGE SCALE GENOMIC DNA]</scope>
    <source>
        <strain evidence="9 10">DSM 24176</strain>
    </source>
</reference>
<dbReference type="SUPFAM" id="SSF52172">
    <property type="entry name" value="CheY-like"/>
    <property type="match status" value="1"/>
</dbReference>
<protein>
    <recommendedName>
        <fullName evidence="1">Stage 0 sporulation protein A homolog</fullName>
    </recommendedName>
</protein>
<evidence type="ECO:0000256" key="5">
    <source>
        <dbReference type="ARBA" id="ARBA00024867"/>
    </source>
</evidence>
<evidence type="ECO:0000259" key="8">
    <source>
        <dbReference type="PROSITE" id="PS50110"/>
    </source>
</evidence>
<evidence type="ECO:0000256" key="3">
    <source>
        <dbReference type="ARBA" id="ARBA00023125"/>
    </source>
</evidence>
<dbReference type="GO" id="GO:0000160">
    <property type="term" value="P:phosphorelay signal transduction system"/>
    <property type="evidence" value="ECO:0007669"/>
    <property type="project" value="InterPro"/>
</dbReference>
<dbReference type="Pfam" id="PF00072">
    <property type="entry name" value="Response_reg"/>
    <property type="match status" value="1"/>
</dbReference>
<dbReference type="PANTHER" id="PTHR43280:SF2">
    <property type="entry name" value="HTH-TYPE TRANSCRIPTIONAL REGULATOR EXSA"/>
    <property type="match status" value="1"/>
</dbReference>
<dbReference type="InterPro" id="IPR020449">
    <property type="entry name" value="Tscrpt_reg_AraC-type_HTH"/>
</dbReference>
<dbReference type="GO" id="GO:0043565">
    <property type="term" value="F:sequence-specific DNA binding"/>
    <property type="evidence" value="ECO:0007669"/>
    <property type="project" value="InterPro"/>
</dbReference>
<dbReference type="SUPFAM" id="SSF46689">
    <property type="entry name" value="Homeodomain-like"/>
    <property type="match status" value="2"/>
</dbReference>
<comment type="caution">
    <text evidence="9">The sequence shown here is derived from an EMBL/GenBank/DDBJ whole genome shotgun (WGS) entry which is preliminary data.</text>
</comment>
<organism evidence="9 10">
    <name type="scientific">Natranaerovirga hydrolytica</name>
    <dbReference type="NCBI Taxonomy" id="680378"/>
    <lineage>
        <taxon>Bacteria</taxon>
        <taxon>Bacillati</taxon>
        <taxon>Bacillota</taxon>
        <taxon>Clostridia</taxon>
        <taxon>Lachnospirales</taxon>
        <taxon>Natranaerovirgaceae</taxon>
        <taxon>Natranaerovirga</taxon>
    </lineage>
</organism>
<keyword evidence="10" id="KW-1185">Reference proteome</keyword>
<dbReference type="Pfam" id="PF12833">
    <property type="entry name" value="HTH_18"/>
    <property type="match status" value="1"/>
</dbReference>
<evidence type="ECO:0000256" key="2">
    <source>
        <dbReference type="ARBA" id="ARBA00023015"/>
    </source>
</evidence>
<keyword evidence="2" id="KW-0805">Transcription regulation</keyword>
<keyword evidence="6" id="KW-0597">Phosphoprotein</keyword>
<evidence type="ECO:0000313" key="10">
    <source>
        <dbReference type="Proteomes" id="UP000294545"/>
    </source>
</evidence>
<dbReference type="Gene3D" id="3.40.50.2300">
    <property type="match status" value="1"/>
</dbReference>
<dbReference type="CDD" id="cd17536">
    <property type="entry name" value="REC_YesN-like"/>
    <property type="match status" value="1"/>
</dbReference>
<feature type="domain" description="Response regulatory" evidence="8">
    <location>
        <begin position="3"/>
        <end position="120"/>
    </location>
</feature>
<dbReference type="PRINTS" id="PR00032">
    <property type="entry name" value="HTHARAC"/>
</dbReference>
<accession>A0A4R1MZ45</accession>
<feature type="domain" description="HTH araC/xylS-type" evidence="7">
    <location>
        <begin position="413"/>
        <end position="511"/>
    </location>
</feature>
<gene>
    <name evidence="9" type="ORF">EDC19_1030</name>
</gene>
<dbReference type="GO" id="GO:0003700">
    <property type="term" value="F:DNA-binding transcription factor activity"/>
    <property type="evidence" value="ECO:0007669"/>
    <property type="project" value="InterPro"/>
</dbReference>
<evidence type="ECO:0000256" key="1">
    <source>
        <dbReference type="ARBA" id="ARBA00018672"/>
    </source>
</evidence>
<dbReference type="SMART" id="SM00448">
    <property type="entry name" value="REC"/>
    <property type="match status" value="1"/>
</dbReference>
<dbReference type="SMART" id="SM00342">
    <property type="entry name" value="HTH_ARAC"/>
    <property type="match status" value="1"/>
</dbReference>
<dbReference type="EMBL" id="SMGQ01000011">
    <property type="protein sequence ID" value="TCK98598.1"/>
    <property type="molecule type" value="Genomic_DNA"/>
</dbReference>
<evidence type="ECO:0000259" key="7">
    <source>
        <dbReference type="PROSITE" id="PS01124"/>
    </source>
</evidence>
<dbReference type="Proteomes" id="UP000294545">
    <property type="component" value="Unassembled WGS sequence"/>
</dbReference>
<feature type="modified residue" description="4-aspartylphosphate" evidence="6">
    <location>
        <position position="55"/>
    </location>
</feature>
<keyword evidence="3" id="KW-0238">DNA-binding</keyword>
<dbReference type="InterPro" id="IPR009057">
    <property type="entry name" value="Homeodomain-like_sf"/>
</dbReference>
<dbReference type="InterPro" id="IPR011006">
    <property type="entry name" value="CheY-like_superfamily"/>
</dbReference>
<dbReference type="PANTHER" id="PTHR43280">
    <property type="entry name" value="ARAC-FAMILY TRANSCRIPTIONAL REGULATOR"/>
    <property type="match status" value="1"/>
</dbReference>
<dbReference type="InterPro" id="IPR001789">
    <property type="entry name" value="Sig_transdc_resp-reg_receiver"/>
</dbReference>
<dbReference type="AlphaFoldDB" id="A0A4R1MZ45"/>
<dbReference type="PROSITE" id="PS50110">
    <property type="entry name" value="RESPONSE_REGULATORY"/>
    <property type="match status" value="1"/>
</dbReference>